<feature type="transmembrane region" description="Helical" evidence="1">
    <location>
        <begin position="183"/>
        <end position="203"/>
    </location>
</feature>
<evidence type="ECO:0000313" key="3">
    <source>
        <dbReference type="Proteomes" id="UP000070063"/>
    </source>
</evidence>
<dbReference type="RefSeq" id="WP_060795360.1">
    <property type="nucleotide sequence ID" value="NZ_KQ957371.1"/>
</dbReference>
<dbReference type="Proteomes" id="UP000070063">
    <property type="component" value="Unassembled WGS sequence"/>
</dbReference>
<evidence type="ECO:0000256" key="1">
    <source>
        <dbReference type="SAM" id="Phobius"/>
    </source>
</evidence>
<protein>
    <recommendedName>
        <fullName evidence="4">DUF5079 family protein</fullName>
    </recommendedName>
</protein>
<feature type="transmembrane region" description="Helical" evidence="1">
    <location>
        <begin position="81"/>
        <end position="106"/>
    </location>
</feature>
<dbReference type="Pfam" id="PF16882">
    <property type="entry name" value="DUF5079"/>
    <property type="match status" value="1"/>
</dbReference>
<evidence type="ECO:0000313" key="2">
    <source>
        <dbReference type="EMBL" id="KXA39184.1"/>
    </source>
</evidence>
<keyword evidence="1" id="KW-0472">Membrane</keyword>
<keyword evidence="1" id="KW-0812">Transmembrane</keyword>
<gene>
    <name evidence="2" type="ORF">HMPREF3225_00815</name>
</gene>
<evidence type="ECO:0008006" key="4">
    <source>
        <dbReference type="Google" id="ProtNLM"/>
    </source>
</evidence>
<feature type="transmembrane region" description="Helical" evidence="1">
    <location>
        <begin position="151"/>
        <end position="171"/>
    </location>
</feature>
<feature type="transmembrane region" description="Helical" evidence="1">
    <location>
        <begin position="118"/>
        <end position="139"/>
    </location>
</feature>
<reference evidence="2 3" key="1">
    <citation type="submission" date="2016-01" db="EMBL/GenBank/DDBJ databases">
        <authorList>
            <person name="Mitreva M."/>
            <person name="Pepin K.H."/>
            <person name="Mihindukulasuriya K.A."/>
            <person name="Fulton R."/>
            <person name="Fronick C."/>
            <person name="O'Laughlin M."/>
            <person name="Miner T."/>
            <person name="Herter B."/>
            <person name="Rosa B.A."/>
            <person name="Cordes M."/>
            <person name="Tomlinson C."/>
            <person name="Wollam A."/>
            <person name="Palsikar V.B."/>
            <person name="Mardis E.R."/>
            <person name="Wilson R.K."/>
        </authorList>
    </citation>
    <scope>NUCLEOTIDE SEQUENCE [LARGE SCALE GENOMIC DNA]</scope>
    <source>
        <strain evidence="2 3">MJR7738</strain>
    </source>
</reference>
<dbReference type="InterPro" id="IPR031690">
    <property type="entry name" value="DUF5079"/>
</dbReference>
<feature type="transmembrane region" description="Helical" evidence="1">
    <location>
        <begin position="50"/>
        <end position="69"/>
    </location>
</feature>
<sequence length="224" mass="25750">MEDEVITKEEIAHNIKNPYITPVAIFMFIFSLTFYCILFFSAHLLYKLPIYMYIFLVFWVVINIISYLQEKSKKVKTNKAALIRYIIISTLSGYSLSISCSSVYVFGATTNGYDVFDYWLIIIIANIISLIGFNIFVISEFGLIQSLSGSAGNIMGIVVALCGFGILIYLSRIVPYTDNENNFIWMSIIVILMINLLIGRSYFNLMRYQVLEELELEEQHHTSK</sequence>
<accession>A0ABD4EH93</accession>
<dbReference type="EMBL" id="LRQI01000029">
    <property type="protein sequence ID" value="KXA39184.1"/>
    <property type="molecule type" value="Genomic_DNA"/>
</dbReference>
<keyword evidence="1" id="KW-1133">Transmembrane helix</keyword>
<comment type="caution">
    <text evidence="2">The sequence shown here is derived from an EMBL/GenBank/DDBJ whole genome shotgun (WGS) entry which is preliminary data.</text>
</comment>
<proteinExistence type="predicted"/>
<dbReference type="AlphaFoldDB" id="A0ABD4EH93"/>
<organism evidence="2 3">
    <name type="scientific">Staphylococcus lugdunensis</name>
    <dbReference type="NCBI Taxonomy" id="28035"/>
    <lineage>
        <taxon>Bacteria</taxon>
        <taxon>Bacillati</taxon>
        <taxon>Bacillota</taxon>
        <taxon>Bacilli</taxon>
        <taxon>Bacillales</taxon>
        <taxon>Staphylococcaceae</taxon>
        <taxon>Staphylococcus</taxon>
    </lineage>
</organism>
<feature type="transmembrane region" description="Helical" evidence="1">
    <location>
        <begin position="23"/>
        <end position="44"/>
    </location>
</feature>
<name>A0ABD4EH93_STALU</name>